<dbReference type="EMBL" id="BAAADO010000005">
    <property type="protein sequence ID" value="GAA0497483.1"/>
    <property type="molecule type" value="Genomic_DNA"/>
</dbReference>
<dbReference type="InterPro" id="IPR004089">
    <property type="entry name" value="MCPsignal_dom"/>
</dbReference>
<evidence type="ECO:0000256" key="1">
    <source>
        <dbReference type="ARBA" id="ARBA00023224"/>
    </source>
</evidence>
<protein>
    <submittedName>
        <fullName evidence="4">Methyl-accepting chemotaxis protein</fullName>
    </submittedName>
</protein>
<evidence type="ECO:0000256" key="2">
    <source>
        <dbReference type="PROSITE-ProRule" id="PRU00284"/>
    </source>
</evidence>
<accession>A0ABN1BGT4</accession>
<dbReference type="RefSeq" id="WP_343841753.1">
    <property type="nucleotide sequence ID" value="NZ_BAAADO010000005.1"/>
</dbReference>
<keyword evidence="1 2" id="KW-0807">Transducer</keyword>
<evidence type="ECO:0000313" key="4">
    <source>
        <dbReference type="EMBL" id="GAA0497483.1"/>
    </source>
</evidence>
<evidence type="ECO:0000259" key="3">
    <source>
        <dbReference type="PROSITE" id="PS50111"/>
    </source>
</evidence>
<dbReference type="SUPFAM" id="SSF58104">
    <property type="entry name" value="Methyl-accepting chemotaxis protein (MCP) signaling domain"/>
    <property type="match status" value="1"/>
</dbReference>
<gene>
    <name evidence="4" type="ORF">GCM10008986_25590</name>
</gene>
<keyword evidence="5" id="KW-1185">Reference proteome</keyword>
<dbReference type="SMART" id="SM00283">
    <property type="entry name" value="MA"/>
    <property type="match status" value="1"/>
</dbReference>
<dbReference type="PANTHER" id="PTHR32089:SF112">
    <property type="entry name" value="LYSOZYME-LIKE PROTEIN-RELATED"/>
    <property type="match status" value="1"/>
</dbReference>
<dbReference type="Gene3D" id="1.10.287.950">
    <property type="entry name" value="Methyl-accepting chemotaxis protein"/>
    <property type="match status" value="1"/>
</dbReference>
<dbReference type="PROSITE" id="PS50111">
    <property type="entry name" value="CHEMOTAXIS_TRANSDUC_2"/>
    <property type="match status" value="1"/>
</dbReference>
<reference evidence="4 5" key="1">
    <citation type="journal article" date="2019" name="Int. J. Syst. Evol. Microbiol.">
        <title>The Global Catalogue of Microorganisms (GCM) 10K type strain sequencing project: providing services to taxonomists for standard genome sequencing and annotation.</title>
        <authorList>
            <consortium name="The Broad Institute Genomics Platform"/>
            <consortium name="The Broad Institute Genome Sequencing Center for Infectious Disease"/>
            <person name="Wu L."/>
            <person name="Ma J."/>
        </authorList>
    </citation>
    <scope>NUCLEOTIDE SEQUENCE [LARGE SCALE GENOMIC DNA]</scope>
    <source>
        <strain evidence="4 5">JCM 12389</strain>
    </source>
</reference>
<dbReference type="InterPro" id="IPR029151">
    <property type="entry name" value="Sensor-like_sf"/>
</dbReference>
<dbReference type="PANTHER" id="PTHR32089">
    <property type="entry name" value="METHYL-ACCEPTING CHEMOTAXIS PROTEIN MCPB"/>
    <property type="match status" value="1"/>
</dbReference>
<comment type="caution">
    <text evidence="4">The sequence shown here is derived from an EMBL/GenBank/DDBJ whole genome shotgun (WGS) entry which is preliminary data.</text>
</comment>
<name>A0ABN1BGT4_9BACI</name>
<feature type="domain" description="Methyl-accepting transducer" evidence="3">
    <location>
        <begin position="116"/>
        <end position="287"/>
    </location>
</feature>
<organism evidence="4 5">
    <name type="scientific">Salinibacillus aidingensis</name>
    <dbReference type="NCBI Taxonomy" id="237684"/>
    <lineage>
        <taxon>Bacteria</taxon>
        <taxon>Bacillati</taxon>
        <taxon>Bacillota</taxon>
        <taxon>Bacilli</taxon>
        <taxon>Bacillales</taxon>
        <taxon>Bacillaceae</taxon>
        <taxon>Salinibacillus</taxon>
    </lineage>
</organism>
<dbReference type="SUPFAM" id="SSF103190">
    <property type="entry name" value="Sensory domain-like"/>
    <property type="match status" value="1"/>
</dbReference>
<dbReference type="Pfam" id="PF00015">
    <property type="entry name" value="MCPsignal"/>
    <property type="match status" value="1"/>
</dbReference>
<dbReference type="Proteomes" id="UP001500880">
    <property type="component" value="Unassembled WGS sequence"/>
</dbReference>
<sequence length="287" mass="30694">MTDVTEQIETNSDILNAFIKVAPYLNKLIQDDVTVGIYDTEKLIINIPGETFALNVTPGDPLAEGDIITNAIKENQSKAEIVPKELFGFPLIARAIPLHDERGAVIGGVGMGTSLEKANKLYEVAESLSAVVEQSAASIQEVTSSINELAQHVTDVSSQVEKVSESTEEIGEVSTVVRGISDQSNLLGLNASIEAARAGESGRGFGVVAEEIRKLANNSKDNVKKIDEATQKIQNLIAEFDEAFAGIHKMTDAQAAAIQEISSTVQEISTNAQDLAKMAENQLQADE</sequence>
<proteinExistence type="predicted"/>
<evidence type="ECO:0000313" key="5">
    <source>
        <dbReference type="Proteomes" id="UP001500880"/>
    </source>
</evidence>